<evidence type="ECO:0000313" key="1">
    <source>
        <dbReference type="EMBL" id="MET6998175.1"/>
    </source>
</evidence>
<dbReference type="InterPro" id="IPR011050">
    <property type="entry name" value="Pectin_lyase_fold/virulence"/>
</dbReference>
<dbReference type="EMBL" id="JBEXAC010000001">
    <property type="protein sequence ID" value="MET6998175.1"/>
    <property type="molecule type" value="Genomic_DNA"/>
</dbReference>
<name>A0ABV2T585_9BACT</name>
<dbReference type="Gene3D" id="2.160.20.10">
    <property type="entry name" value="Single-stranded right-handed beta-helix, Pectin lyase-like"/>
    <property type="match status" value="1"/>
</dbReference>
<gene>
    <name evidence="1" type="ORF">ABR189_12385</name>
</gene>
<dbReference type="CDD" id="cd19958">
    <property type="entry name" value="pyocin_knob"/>
    <property type="match status" value="1"/>
</dbReference>
<dbReference type="SUPFAM" id="SSF51126">
    <property type="entry name" value="Pectin lyase-like"/>
    <property type="match status" value="1"/>
</dbReference>
<comment type="caution">
    <text evidence="1">The sequence shown here is derived from an EMBL/GenBank/DDBJ whole genome shotgun (WGS) entry which is preliminary data.</text>
</comment>
<dbReference type="Proteomes" id="UP001549749">
    <property type="component" value="Unassembled WGS sequence"/>
</dbReference>
<keyword evidence="2" id="KW-1185">Reference proteome</keyword>
<dbReference type="RefSeq" id="WP_354660811.1">
    <property type="nucleotide sequence ID" value="NZ_JBEXAC010000001.1"/>
</dbReference>
<sequence>MEFTSIGAMKAASTPPSSNDLAFVLGYYLPGDGGGGEFYWDAASTEDDNQGTIIKRTDNIPGRWKRIFSGPVNVKWFGAKGDANASITGTDDYAAILKAIAYMQSIVLLPASVNVAQNVLYFPASPKSLGYLCSGDLDFGMGYGIIMDAPVYKTGPGTVNGVFMKIGESGKLQQYLTYKLWAKNKVADWSVAGYKGIQFINAYRCDIDVVNIYGFTIGLECAGLAKGFSYSKITGIDIDSNKIGINIVSDQASMVNNLDIKAFQGIQDQALPTAFVTECAFYINRIGCGGNLFTDQSRYGVCITGQDYSSDNLNFYKTCFELQSPQNEQVEAIPVVIEGGRYNAFYDARHEGNSKVFIRCLSAAFGNEVYLGFCAYPYTRLSELIDDQSDNATNKISTRTSKIKLSEIGQGRTIFASGNLANKAVWYDATALNIAGLHVMHGGGLRDKKINPNTSLGINPAIGADYVQVPAGNALCVYLDTTFQKRFILTANVEAGYPHEVCLKFYDLNGEIRTGNTYLDYMQGVTMRWAPGYYGGVYREYYADRPTDFYFTVNEAIQKVEIIIAGRDDSQPIKHQFRIHSFDILNIDGYGSNGIWNEFSSDNNFATQIPVAGSYKRGQLLLNDTAGSDTFGWICTTDGTPGVWKTLESGLKVSAEGASNAALNGALLEGSLVSGAVVTKVVTDSGGTSINYPTNLGQAFNFNGIDFRRGFSLFKNTTSRDLYYQHFNIAGTGQGWAKMLDSVNTPLDTIVDTMKSGVYVPTGGDLNTILYNNWGLYNASAANTPPVTAAAGFWFVVTQNQYSTDGSKMQIAYAFRNSTDTWQRQYNGATSTWGPWRTYGPNVTIDTTSVASTLFTNTYMNTAYPDAQPKDKILFTNLTDKPAGIATLTKLTTTAWAVELSGNKLT</sequence>
<organism evidence="1 2">
    <name type="scientific">Chitinophaga defluvii</name>
    <dbReference type="NCBI Taxonomy" id="3163343"/>
    <lineage>
        <taxon>Bacteria</taxon>
        <taxon>Pseudomonadati</taxon>
        <taxon>Bacteroidota</taxon>
        <taxon>Chitinophagia</taxon>
        <taxon>Chitinophagales</taxon>
        <taxon>Chitinophagaceae</taxon>
        <taxon>Chitinophaga</taxon>
    </lineage>
</organism>
<protein>
    <submittedName>
        <fullName evidence="1">Uncharacterized protein</fullName>
    </submittedName>
</protein>
<proteinExistence type="predicted"/>
<accession>A0ABV2T585</accession>
<reference evidence="1 2" key="1">
    <citation type="submission" date="2024-06" db="EMBL/GenBank/DDBJ databases">
        <title>Chitinophaga defluvii sp. nov., isolated from municipal sewage.</title>
        <authorList>
            <person name="Zhang L."/>
        </authorList>
    </citation>
    <scope>NUCLEOTIDE SEQUENCE [LARGE SCALE GENOMIC DNA]</scope>
    <source>
        <strain evidence="1 2">H8</strain>
    </source>
</reference>
<dbReference type="InterPro" id="IPR012334">
    <property type="entry name" value="Pectin_lyas_fold"/>
</dbReference>
<evidence type="ECO:0000313" key="2">
    <source>
        <dbReference type="Proteomes" id="UP001549749"/>
    </source>
</evidence>